<dbReference type="PROSITE" id="PS01180">
    <property type="entry name" value="CUB"/>
    <property type="match status" value="1"/>
</dbReference>
<evidence type="ECO:0000256" key="1">
    <source>
        <dbReference type="ARBA" id="ARBA00023157"/>
    </source>
</evidence>
<reference evidence="5" key="1">
    <citation type="submission" date="2025-08" db="UniProtKB">
        <authorList>
            <consortium name="Ensembl"/>
        </authorList>
    </citation>
    <scope>IDENTIFICATION</scope>
</reference>
<dbReference type="Proteomes" id="UP000261580">
    <property type="component" value="Unassembled WGS sequence"/>
</dbReference>
<evidence type="ECO:0000313" key="6">
    <source>
        <dbReference type="Proteomes" id="UP000261580"/>
    </source>
</evidence>
<protein>
    <recommendedName>
        <fullName evidence="4">CUB domain-containing protein</fullName>
    </recommendedName>
</protein>
<evidence type="ECO:0000256" key="3">
    <source>
        <dbReference type="SAM" id="SignalP"/>
    </source>
</evidence>
<dbReference type="Ensembl" id="ENSNBRT00000013774.1">
    <property type="protein sequence ID" value="ENSNBRP00000013400.1"/>
    <property type="gene ID" value="ENSNBRG00000010409.1"/>
</dbReference>
<dbReference type="SUPFAM" id="SSF49854">
    <property type="entry name" value="Spermadhesin, CUB domain"/>
    <property type="match status" value="1"/>
</dbReference>
<keyword evidence="6" id="KW-1185">Reference proteome</keyword>
<organism evidence="5 6">
    <name type="scientific">Neolamprologus brichardi</name>
    <name type="common">Fairy cichlid</name>
    <name type="synonym">Lamprologus brichardi</name>
    <dbReference type="NCBI Taxonomy" id="32507"/>
    <lineage>
        <taxon>Eukaryota</taxon>
        <taxon>Metazoa</taxon>
        <taxon>Chordata</taxon>
        <taxon>Craniata</taxon>
        <taxon>Vertebrata</taxon>
        <taxon>Euteleostomi</taxon>
        <taxon>Actinopterygii</taxon>
        <taxon>Neopterygii</taxon>
        <taxon>Teleostei</taxon>
        <taxon>Neoteleostei</taxon>
        <taxon>Acanthomorphata</taxon>
        <taxon>Ovalentaria</taxon>
        <taxon>Cichlomorphae</taxon>
        <taxon>Cichliformes</taxon>
        <taxon>Cichlidae</taxon>
        <taxon>African cichlids</taxon>
        <taxon>Pseudocrenilabrinae</taxon>
        <taxon>Lamprologini</taxon>
        <taxon>Neolamprologus</taxon>
    </lineage>
</organism>
<reference evidence="5" key="2">
    <citation type="submission" date="2025-09" db="UniProtKB">
        <authorList>
            <consortium name="Ensembl"/>
        </authorList>
    </citation>
    <scope>IDENTIFICATION</scope>
</reference>
<dbReference type="CDD" id="cd00041">
    <property type="entry name" value="CUB"/>
    <property type="match status" value="1"/>
</dbReference>
<dbReference type="AlphaFoldDB" id="A0A3Q4GTZ6"/>
<feature type="domain" description="CUB" evidence="4">
    <location>
        <begin position="35"/>
        <end position="122"/>
    </location>
</feature>
<dbReference type="GeneTree" id="ENSGT00940000164481"/>
<sequence length="122" mass="14331">AEYLIFFLLALFPLCRIRFSAKPPPFSTIKAIVQAGTYLLHVIFDFRKFFNIHVRNRGIVHSPGFPDYPYPPNANLQWRLRAEPSHRVRLDFHTLILEDDCQRDFIKAYDSLAPIEKRALTE</sequence>
<dbReference type="Gene3D" id="2.60.120.290">
    <property type="entry name" value="Spermadhesin, CUB domain"/>
    <property type="match status" value="1"/>
</dbReference>
<accession>A0A3Q4GTZ6</accession>
<dbReference type="InterPro" id="IPR000859">
    <property type="entry name" value="CUB_dom"/>
</dbReference>
<evidence type="ECO:0000313" key="5">
    <source>
        <dbReference type="Ensembl" id="ENSNBRP00000013400.1"/>
    </source>
</evidence>
<feature type="chain" id="PRO_5018621415" description="CUB domain-containing protein" evidence="3">
    <location>
        <begin position="18"/>
        <end position="122"/>
    </location>
</feature>
<keyword evidence="3" id="KW-0732">Signal</keyword>
<dbReference type="Pfam" id="PF00431">
    <property type="entry name" value="CUB"/>
    <property type="match status" value="1"/>
</dbReference>
<dbReference type="GO" id="GO:0005615">
    <property type="term" value="C:extracellular space"/>
    <property type="evidence" value="ECO:0007669"/>
    <property type="project" value="TreeGrafter"/>
</dbReference>
<name>A0A3Q4GTZ6_NEOBR</name>
<evidence type="ECO:0000259" key="4">
    <source>
        <dbReference type="PROSITE" id="PS01180"/>
    </source>
</evidence>
<feature type="signal peptide" evidence="3">
    <location>
        <begin position="1"/>
        <end position="17"/>
    </location>
</feature>
<proteinExistence type="predicted"/>
<dbReference type="PANTHER" id="PTHR24255:SF28">
    <property type="entry name" value="ST14 TRANSMEMBRANE SERINE PROTEASE MATRIPTASE B"/>
    <property type="match status" value="1"/>
</dbReference>
<dbReference type="InterPro" id="IPR035914">
    <property type="entry name" value="Sperma_CUB_dom_sf"/>
</dbReference>
<evidence type="ECO:0000256" key="2">
    <source>
        <dbReference type="PROSITE-ProRule" id="PRU00059"/>
    </source>
</evidence>
<dbReference type="GO" id="GO:0004252">
    <property type="term" value="F:serine-type endopeptidase activity"/>
    <property type="evidence" value="ECO:0007669"/>
    <property type="project" value="TreeGrafter"/>
</dbReference>
<dbReference type="STRING" id="32507.ENSNBRP00000013400"/>
<comment type="caution">
    <text evidence="2">Lacks conserved residue(s) required for the propagation of feature annotation.</text>
</comment>
<keyword evidence="1" id="KW-1015">Disulfide bond</keyword>
<dbReference type="PANTHER" id="PTHR24255">
    <property type="entry name" value="COMPLEMENT COMPONENT 1, S SUBCOMPONENT-RELATED"/>
    <property type="match status" value="1"/>
</dbReference>